<dbReference type="EC" id="1.11.1.15" evidence="9"/>
<evidence type="ECO:0000313" key="12">
    <source>
        <dbReference type="Proteomes" id="UP000195489"/>
    </source>
</evidence>
<evidence type="ECO:0000256" key="4">
    <source>
        <dbReference type="ARBA" id="ARBA00023002"/>
    </source>
</evidence>
<sequence>MKKIILLIFSILLNVYSCFKNLAHNKPLKFVSKRWNFNSRFSYKLGESKSIDLANDIKENDLIPNVKVMVDVGNIGNVNSYGEEERKSPDDKSPFRSIDTHELFKSKRILLISLPGAFTPLCTSKMIPEYEKEYDNFIIENKFDDIYCITNNDIYVLKSWFKDMGIKKIKYISDGNSSFTESMNMLVDKSNYFMGMRPWRYVAIVENNILIKIFQENEKQHNIQTDPYDISSANHVKEFLKHNKI</sequence>
<reference evidence="10 11" key="1">
    <citation type="journal article" date="2014" name="BMC Biol.">
        <title>A comprehensive evaluation of rodent malaria parasite genomes and gene expression.</title>
        <authorList>
            <person name="Otto T.D."/>
            <person name="Bohme U."/>
            <person name="Jackson A.P."/>
            <person name="Hunt M."/>
            <person name="Franke-Fayard B."/>
            <person name="Hoeijmakers W.A."/>
            <person name="Religa A.A."/>
            <person name="Robertson L."/>
            <person name="Sanders M."/>
            <person name="Ogun S.A."/>
            <person name="Cunningham D."/>
            <person name="Erhart A."/>
            <person name="Billker O."/>
            <person name="Khan S.M."/>
            <person name="Stunnenberg H.G."/>
            <person name="Langhorne J."/>
            <person name="Holder A.A."/>
            <person name="Waters A.P."/>
            <person name="Newbold C.I."/>
            <person name="Pain A."/>
            <person name="Berriman M."/>
            <person name="Janse C.J."/>
        </authorList>
    </citation>
    <scope>NUCLEOTIDE SEQUENCE [LARGE SCALE GENOMIC DNA]</scope>
    <source>
        <strain evidence="10 11">AS</strain>
    </source>
</reference>
<dbReference type="RefSeq" id="XP_016653107.1">
    <property type="nucleotide sequence ID" value="XM_016799087.1"/>
</dbReference>
<evidence type="ECO:0000256" key="7">
    <source>
        <dbReference type="SAM" id="SignalP"/>
    </source>
</evidence>
<dbReference type="EMBL" id="LT608154">
    <property type="protein sequence ID" value="SCL96860.1"/>
    <property type="molecule type" value="Genomic_DNA"/>
</dbReference>
<dbReference type="CDD" id="cd03013">
    <property type="entry name" value="PRX5_like"/>
    <property type="match status" value="1"/>
</dbReference>
<evidence type="ECO:0000256" key="3">
    <source>
        <dbReference type="ARBA" id="ARBA00022862"/>
    </source>
</evidence>
<evidence type="ECO:0000256" key="6">
    <source>
        <dbReference type="RuleBase" id="RU366011"/>
    </source>
</evidence>
<dbReference type="InterPro" id="IPR036249">
    <property type="entry name" value="Thioredoxin-like_sf"/>
</dbReference>
<reference evidence="10" key="2">
    <citation type="submission" date="2014-05" db="EMBL/GenBank/DDBJ databases">
        <authorList>
            <person name="Aslett M.A."/>
            <person name="De Silva N."/>
        </authorList>
    </citation>
    <scope>NUCLEOTIDE SEQUENCE</scope>
    <source>
        <strain evidence="10">AS</strain>
    </source>
</reference>
<dbReference type="VEuPathDB" id="PlasmoDB:PCHAS_0211700"/>
<gene>
    <name evidence="9" type="primary">AOP</name>
    <name evidence="10" type="ORF">PCHAS_0211700</name>
    <name evidence="9" type="ORF">PCHCB_000029200</name>
</gene>
<keyword evidence="2 6" id="KW-0575">Peroxidase</keyword>
<dbReference type="SUPFAM" id="SSF52833">
    <property type="entry name" value="Thioredoxin-like"/>
    <property type="match status" value="1"/>
</dbReference>
<dbReference type="InterPro" id="IPR013740">
    <property type="entry name" value="Redoxin"/>
</dbReference>
<dbReference type="Gene3D" id="3.40.30.10">
    <property type="entry name" value="Glutaredoxin"/>
    <property type="match status" value="1"/>
</dbReference>
<proteinExistence type="inferred from homology"/>
<dbReference type="GO" id="GO:0005737">
    <property type="term" value="C:cytoplasm"/>
    <property type="evidence" value="ECO:0007669"/>
    <property type="project" value="TreeGrafter"/>
</dbReference>
<dbReference type="KEGG" id="pcb:PCHAS_0211700"/>
<dbReference type="PANTHER" id="PTHR10430">
    <property type="entry name" value="PEROXIREDOXIN"/>
    <property type="match status" value="1"/>
</dbReference>
<protein>
    <submittedName>
        <fullName evidence="9">1-cys peroxiredoxin, putative</fullName>
        <ecNumber evidence="9">1.11.1.15</ecNumber>
    </submittedName>
</protein>
<dbReference type="GeneID" id="3484713"/>
<reference evidence="9 12" key="3">
    <citation type="submission" date="2016-08" db="EMBL/GenBank/DDBJ databases">
        <authorList>
            <consortium name="Pathogen Informatics"/>
        </authorList>
    </citation>
    <scope>NUCLEOTIDE SEQUENCE [LARGE SCALE GENOMIC DNA]</scope>
    <source>
        <strain evidence="10">AS</strain>
        <strain evidence="9 12">CB</strain>
    </source>
</reference>
<evidence type="ECO:0000259" key="8">
    <source>
        <dbReference type="Pfam" id="PF08534"/>
    </source>
</evidence>
<keyword evidence="3 6" id="KW-0049">Antioxidant</keyword>
<feature type="active site" description="Cysteine sulfenic acid (-SOH) intermediate" evidence="5">
    <location>
        <position position="122"/>
    </location>
</feature>
<evidence type="ECO:0000256" key="2">
    <source>
        <dbReference type="ARBA" id="ARBA00022559"/>
    </source>
</evidence>
<comment type="similarity">
    <text evidence="1 6">Belongs to the peroxiredoxin family. Prx5 subfamily.</text>
</comment>
<keyword evidence="11" id="KW-1185">Reference proteome</keyword>
<evidence type="ECO:0000256" key="5">
    <source>
        <dbReference type="PIRSR" id="PIRSR637944-1"/>
    </source>
</evidence>
<comment type="function">
    <text evidence="6">Thiol-specific peroxidase that catalyzes the reduction of hydrogen peroxide and organic hydroperoxides to water and alcohols, respectively. Plays a role in cell protection against oxidative stress by detoxifying peroxides.</text>
</comment>
<dbReference type="GO" id="GO:0008379">
    <property type="term" value="F:thioredoxin peroxidase activity"/>
    <property type="evidence" value="ECO:0007669"/>
    <property type="project" value="InterPro"/>
</dbReference>
<dbReference type="EMBL" id="LK022879">
    <property type="protein sequence ID" value="VTZ66895.1"/>
    <property type="molecule type" value="Genomic_DNA"/>
</dbReference>
<dbReference type="OrthoDB" id="1882547at2759"/>
<dbReference type="AlphaFoldDB" id="A0A077TIM1"/>
<keyword evidence="4 6" id="KW-0560">Oxidoreductase</keyword>
<dbReference type="Pfam" id="PF08534">
    <property type="entry name" value="Redoxin"/>
    <property type="match status" value="1"/>
</dbReference>
<accession>A0A077TIM1</accession>
<name>A0A077TIM1_PLACU</name>
<evidence type="ECO:0000313" key="10">
    <source>
        <dbReference type="EMBL" id="VTZ66895.1"/>
    </source>
</evidence>
<dbReference type="GO" id="GO:0034599">
    <property type="term" value="P:cellular response to oxidative stress"/>
    <property type="evidence" value="ECO:0007669"/>
    <property type="project" value="InterPro"/>
</dbReference>
<evidence type="ECO:0000313" key="11">
    <source>
        <dbReference type="Proteomes" id="UP000071118"/>
    </source>
</evidence>
<dbReference type="GO" id="GO:0042744">
    <property type="term" value="P:hydrogen peroxide catabolic process"/>
    <property type="evidence" value="ECO:0007669"/>
    <property type="project" value="TreeGrafter"/>
</dbReference>
<evidence type="ECO:0000313" key="9">
    <source>
        <dbReference type="EMBL" id="SCL96860.1"/>
    </source>
</evidence>
<feature type="domain" description="Redoxin" evidence="8">
    <location>
        <begin position="64"/>
        <end position="221"/>
    </location>
</feature>
<dbReference type="GO" id="GO:0045454">
    <property type="term" value="P:cell redox homeostasis"/>
    <property type="evidence" value="ECO:0007669"/>
    <property type="project" value="TreeGrafter"/>
</dbReference>
<dbReference type="Proteomes" id="UP000071118">
    <property type="component" value="Chromosome 2"/>
</dbReference>
<dbReference type="PANTHER" id="PTHR10430:SF16">
    <property type="entry name" value="PEROXIREDOXIN-5, MITOCHONDRIAL"/>
    <property type="match status" value="1"/>
</dbReference>
<organism evidence="9 12">
    <name type="scientific">Plasmodium chabaudi chabaudi</name>
    <dbReference type="NCBI Taxonomy" id="31271"/>
    <lineage>
        <taxon>Eukaryota</taxon>
        <taxon>Sar</taxon>
        <taxon>Alveolata</taxon>
        <taxon>Apicomplexa</taxon>
        <taxon>Aconoidasida</taxon>
        <taxon>Haemosporida</taxon>
        <taxon>Plasmodiidae</taxon>
        <taxon>Plasmodium</taxon>
        <taxon>Plasmodium (Vinckeia)</taxon>
    </lineage>
</organism>
<feature type="chain" id="PRO_5014501658" evidence="7">
    <location>
        <begin position="19"/>
        <end position="245"/>
    </location>
</feature>
<keyword evidence="6" id="KW-0676">Redox-active center</keyword>
<feature type="signal peptide" evidence="7">
    <location>
        <begin position="1"/>
        <end position="18"/>
    </location>
</feature>
<evidence type="ECO:0000256" key="1">
    <source>
        <dbReference type="ARBA" id="ARBA00010505"/>
    </source>
</evidence>
<keyword evidence="7" id="KW-0732">Signal</keyword>
<dbReference type="InterPro" id="IPR037944">
    <property type="entry name" value="PRX5-like"/>
</dbReference>
<dbReference type="Proteomes" id="UP000195489">
    <property type="component" value="Chromosome 2"/>
</dbReference>